<accession>A0A8B7N7T2</accession>
<dbReference type="GO" id="GO:0034394">
    <property type="term" value="P:protein localization to cell surface"/>
    <property type="evidence" value="ECO:0007669"/>
    <property type="project" value="TreeGrafter"/>
</dbReference>
<dbReference type="GO" id="GO:0045202">
    <property type="term" value="C:synapse"/>
    <property type="evidence" value="ECO:0007669"/>
    <property type="project" value="GOC"/>
</dbReference>
<feature type="region of interest" description="Disordered" evidence="8">
    <location>
        <begin position="269"/>
        <end position="335"/>
    </location>
</feature>
<name>A0A8B7N7T2_HYAAZ</name>
<evidence type="ECO:0000256" key="7">
    <source>
        <dbReference type="SAM" id="Coils"/>
    </source>
</evidence>
<dbReference type="GO" id="GO:0043025">
    <property type="term" value="C:neuronal cell body"/>
    <property type="evidence" value="ECO:0007669"/>
    <property type="project" value="TreeGrafter"/>
</dbReference>
<keyword evidence="3 9" id="KW-0812">Transmembrane</keyword>
<dbReference type="GO" id="GO:0007271">
    <property type="term" value="P:synaptic transmission, cholinergic"/>
    <property type="evidence" value="ECO:0007669"/>
    <property type="project" value="TreeGrafter"/>
</dbReference>
<evidence type="ECO:0000256" key="3">
    <source>
        <dbReference type="ARBA" id="ARBA00022692"/>
    </source>
</evidence>
<sequence length="646" mass="72013">MSGEFGTGKTIIVLAIVVGCFAVLWPKVFYPMLISSSKATPVTKPESAGVRAERPVHLHPEMMHPALRERGRALPQRTIEKEAKPGPMPGVRPPMGGGAGHVAPSPNTKTSSSMSVIMPLYTVGIIIFFIYTIMKVLFKKVPNDDEKTPKLKNFHMDPEYRKYVFEEEYLDSGDAANKEAFHRRVADHKDAHGLRRRNIVDQPDRKIAGQPDCERKDEQMDQLRRRLEDTEKAMERLMAQMGSVSDKLTAAKITEVLSQAQTQAKLLKTNAPPAMSTTGRSNSNLKSESDEKPIEVNHVPEAGTTIDVNHDIGPEEGVTTTPRVEPAETFPPGITKPIVNKNIAFIRANLSPSPPSSMPAQKVSFRPKATYVHAPANGSEEDDGSSDATETGADVSELRSFAEDINDSKLANEEEIALISDVKQFREDEIPELIMPKFDGPELQMAQGAEGNRKLRTIEVVMPKFDGVPEVVMPKFDEVPEVVMPKFDEVPEVVMPKFDEVPEIVMPKFDVVPDAVMPKFDEVPEVIMPKFDEVPEVIMPKFDEVPEVIMLKFDDIPEVVMPKFDEVPEIVMPKFDVVPDAVMPKFDDVPEVVMPKFDDVPEVVMPKFDDVPEVVMPKFDDVPEVVMPKFDDVPEVVMPKFDDVPD</sequence>
<evidence type="ECO:0000256" key="2">
    <source>
        <dbReference type="ARBA" id="ARBA00008538"/>
    </source>
</evidence>
<comment type="similarity">
    <text evidence="2">Belongs to the ric-3 family.</text>
</comment>
<feature type="region of interest" description="Disordered" evidence="8">
    <location>
        <begin position="374"/>
        <end position="393"/>
    </location>
</feature>
<comment type="subcellular location">
    <subcellularLocation>
        <location evidence="1">Endoplasmic reticulum membrane</location>
    </subcellularLocation>
</comment>
<dbReference type="Pfam" id="PF15361">
    <property type="entry name" value="RIC3"/>
    <property type="match status" value="1"/>
</dbReference>
<keyword evidence="5 9" id="KW-1133">Transmembrane helix</keyword>
<dbReference type="AlphaFoldDB" id="A0A8B7N7T2"/>
<feature type="region of interest" description="Disordered" evidence="8">
    <location>
        <begin position="81"/>
        <end position="110"/>
    </location>
</feature>
<keyword evidence="11" id="KW-1185">Reference proteome</keyword>
<evidence type="ECO:0000313" key="12">
    <source>
        <dbReference type="RefSeq" id="XP_018009962.1"/>
    </source>
</evidence>
<keyword evidence="6 9" id="KW-0472">Membrane</keyword>
<evidence type="ECO:0000256" key="9">
    <source>
        <dbReference type="SAM" id="Phobius"/>
    </source>
</evidence>
<dbReference type="InterPro" id="IPR026160">
    <property type="entry name" value="Ric3"/>
</dbReference>
<dbReference type="OrthoDB" id="10070774at2759"/>
<dbReference type="Proteomes" id="UP000694843">
    <property type="component" value="Unplaced"/>
</dbReference>
<keyword evidence="4" id="KW-0256">Endoplasmic reticulum</keyword>
<evidence type="ECO:0000313" key="11">
    <source>
        <dbReference type="Proteomes" id="UP000694843"/>
    </source>
</evidence>
<proteinExistence type="inferred from homology"/>
<dbReference type="PANTHER" id="PTHR21723">
    <property type="entry name" value="RESISTANCE TO INHIBITORS OF CHOLINESTERASE PROTEIN 3 RIC3"/>
    <property type="match status" value="1"/>
</dbReference>
<feature type="transmembrane region" description="Helical" evidence="9">
    <location>
        <begin position="12"/>
        <end position="30"/>
    </location>
</feature>
<evidence type="ECO:0000256" key="6">
    <source>
        <dbReference type="ARBA" id="ARBA00023136"/>
    </source>
</evidence>
<dbReference type="GeneID" id="108667449"/>
<feature type="compositionally biased region" description="Polar residues" evidence="8">
    <location>
        <begin position="275"/>
        <end position="286"/>
    </location>
</feature>
<feature type="domain" description="Resistance to inhibitors of cholinesterase protein 3 N-terminal" evidence="10">
    <location>
        <begin position="17"/>
        <end position="238"/>
    </location>
</feature>
<evidence type="ECO:0000256" key="4">
    <source>
        <dbReference type="ARBA" id="ARBA00022824"/>
    </source>
</evidence>
<gene>
    <name evidence="12" type="primary">LOC108667449</name>
</gene>
<evidence type="ECO:0000256" key="1">
    <source>
        <dbReference type="ARBA" id="ARBA00004586"/>
    </source>
</evidence>
<evidence type="ECO:0000259" key="10">
    <source>
        <dbReference type="Pfam" id="PF15361"/>
    </source>
</evidence>
<dbReference type="PANTHER" id="PTHR21723:SF3">
    <property type="entry name" value="PROTEIN RIC-3"/>
    <property type="match status" value="1"/>
</dbReference>
<protein>
    <submittedName>
        <fullName evidence="12">Uncharacterized protein LOC108667449</fullName>
    </submittedName>
</protein>
<reference evidence="12" key="1">
    <citation type="submission" date="2025-08" db="UniProtKB">
        <authorList>
            <consortium name="RefSeq"/>
        </authorList>
    </citation>
    <scope>IDENTIFICATION</scope>
    <source>
        <tissue evidence="12">Whole organism</tissue>
    </source>
</reference>
<dbReference type="CTD" id="37384"/>
<keyword evidence="7" id="KW-0175">Coiled coil</keyword>
<dbReference type="KEGG" id="hazt:108667449"/>
<dbReference type="RefSeq" id="XP_018009962.1">
    <property type="nucleotide sequence ID" value="XM_018154473.2"/>
</dbReference>
<evidence type="ECO:0000256" key="8">
    <source>
        <dbReference type="SAM" id="MobiDB-lite"/>
    </source>
</evidence>
<organism evidence="11 12">
    <name type="scientific">Hyalella azteca</name>
    <name type="common">Amphipod</name>
    <dbReference type="NCBI Taxonomy" id="294128"/>
    <lineage>
        <taxon>Eukaryota</taxon>
        <taxon>Metazoa</taxon>
        <taxon>Ecdysozoa</taxon>
        <taxon>Arthropoda</taxon>
        <taxon>Crustacea</taxon>
        <taxon>Multicrustacea</taxon>
        <taxon>Malacostraca</taxon>
        <taxon>Eumalacostraca</taxon>
        <taxon>Peracarida</taxon>
        <taxon>Amphipoda</taxon>
        <taxon>Senticaudata</taxon>
        <taxon>Talitrida</taxon>
        <taxon>Talitroidea</taxon>
        <taxon>Hyalellidae</taxon>
        <taxon>Hyalella</taxon>
    </lineage>
</organism>
<dbReference type="SUPFAM" id="SSF58113">
    <property type="entry name" value="Apolipoprotein A-I"/>
    <property type="match status" value="1"/>
</dbReference>
<evidence type="ECO:0000256" key="5">
    <source>
        <dbReference type="ARBA" id="ARBA00022989"/>
    </source>
</evidence>
<feature type="transmembrane region" description="Helical" evidence="9">
    <location>
        <begin position="116"/>
        <end position="138"/>
    </location>
</feature>
<dbReference type="GO" id="GO:0005789">
    <property type="term" value="C:endoplasmic reticulum membrane"/>
    <property type="evidence" value="ECO:0007669"/>
    <property type="project" value="UniProtKB-SubCell"/>
</dbReference>
<feature type="coiled-coil region" evidence="7">
    <location>
        <begin position="213"/>
        <end position="247"/>
    </location>
</feature>
<dbReference type="InterPro" id="IPR032763">
    <property type="entry name" value="RIC3_N"/>
</dbReference>
<dbReference type="GO" id="GO:0043005">
    <property type="term" value="C:neuron projection"/>
    <property type="evidence" value="ECO:0007669"/>
    <property type="project" value="TreeGrafter"/>
</dbReference>